<evidence type="ECO:0000256" key="1">
    <source>
        <dbReference type="SAM" id="MobiDB-lite"/>
    </source>
</evidence>
<protein>
    <recommendedName>
        <fullName evidence="4">YacP-like NYN domain protein</fullName>
    </recommendedName>
</protein>
<dbReference type="PANTHER" id="PTHR34547">
    <property type="entry name" value="YACP-LIKE NYN DOMAIN PROTEIN"/>
    <property type="match status" value="1"/>
</dbReference>
<dbReference type="PANTHER" id="PTHR34547:SF1">
    <property type="entry name" value="YACP-LIKE NYN DOMAIN PROTEIN"/>
    <property type="match status" value="1"/>
</dbReference>
<organism evidence="2 3">
    <name type="scientific">Estrella lausannensis</name>
    <dbReference type="NCBI Taxonomy" id="483423"/>
    <lineage>
        <taxon>Bacteria</taxon>
        <taxon>Pseudomonadati</taxon>
        <taxon>Chlamydiota</taxon>
        <taxon>Chlamydiia</taxon>
        <taxon>Parachlamydiales</taxon>
        <taxon>Candidatus Criblamydiaceae</taxon>
        <taxon>Estrella</taxon>
    </lineage>
</organism>
<dbReference type="RefSeq" id="WP_098037316.1">
    <property type="nucleotide sequence ID" value="NZ_CWGJ01000001.1"/>
</dbReference>
<feature type="region of interest" description="Disordered" evidence="1">
    <location>
        <begin position="133"/>
        <end position="165"/>
    </location>
</feature>
<feature type="compositionally biased region" description="Basic and acidic residues" evidence="1">
    <location>
        <begin position="153"/>
        <end position="165"/>
    </location>
</feature>
<proteinExistence type="predicted"/>
<name>A0A0H5DN25_9BACT</name>
<dbReference type="Pfam" id="PF05991">
    <property type="entry name" value="NYN_YacP"/>
    <property type="match status" value="1"/>
</dbReference>
<evidence type="ECO:0000313" key="2">
    <source>
        <dbReference type="EMBL" id="CRX37462.1"/>
    </source>
</evidence>
<evidence type="ECO:0000313" key="3">
    <source>
        <dbReference type="Proteomes" id="UP000220251"/>
    </source>
</evidence>
<evidence type="ECO:0008006" key="4">
    <source>
        <dbReference type="Google" id="ProtNLM"/>
    </source>
</evidence>
<dbReference type="OrthoDB" id="22078at2"/>
<reference evidence="3" key="1">
    <citation type="submission" date="2015-06" db="EMBL/GenBank/DDBJ databases">
        <authorList>
            <person name="Bertelli C."/>
        </authorList>
    </citation>
    <scope>NUCLEOTIDE SEQUENCE [LARGE SCALE GENOMIC DNA]</scope>
    <source>
        <strain evidence="3">CRIB-30</strain>
    </source>
</reference>
<feature type="region of interest" description="Disordered" evidence="1">
    <location>
        <begin position="184"/>
        <end position="214"/>
    </location>
</feature>
<dbReference type="AlphaFoldDB" id="A0A0H5DN25"/>
<dbReference type="Proteomes" id="UP000220251">
    <property type="component" value="Unassembled WGS sequence"/>
</dbReference>
<dbReference type="InterPro" id="IPR010298">
    <property type="entry name" value="YacP-like"/>
</dbReference>
<accession>A0A0H5DN25</accession>
<keyword evidence="3" id="KW-1185">Reference proteome</keyword>
<gene>
    <name evidence="2" type="ORF">ELAC_0099</name>
</gene>
<sequence>MPVLIDGYNLLFSYLLSHGELKQEREKMIVSLAELLKKAKKEATVVFDSHSPKTPATRGHFGSLEIIFTDQGEEADDYILRKIKASKRPALYLVVTGDKKLAERARRLLAKTISIKEWLQLTVKQAEKQALLEKEEREKPPSVAKPPPVQEKQVQERQEKKKPLSEEEYFLQAFEERYRQFEAVKKPEQAKQPRAVQKKKKPVPTRKAQEPRYASEEERWLNVFLRRMKNNE</sequence>
<dbReference type="EMBL" id="CWGJ01000001">
    <property type="protein sequence ID" value="CRX37462.1"/>
    <property type="molecule type" value="Genomic_DNA"/>
</dbReference>